<keyword evidence="25" id="KW-1185">Reference proteome</keyword>
<dbReference type="InterPro" id="IPR036097">
    <property type="entry name" value="HisK_dim/P_sf"/>
</dbReference>
<comment type="caution">
    <text evidence="24">The sequence shown here is derived from an EMBL/GenBank/DDBJ whole genome shotgun (WGS) entry which is preliminary data.</text>
</comment>
<dbReference type="PROSITE" id="PS50894">
    <property type="entry name" value="HPT"/>
    <property type="match status" value="1"/>
</dbReference>
<dbReference type="InterPro" id="IPR004358">
    <property type="entry name" value="Sig_transdc_His_kin-like_C"/>
</dbReference>
<dbReference type="EC" id="2.7.13.3" evidence="3"/>
<dbReference type="PROSITE" id="PS50113">
    <property type="entry name" value="PAC"/>
    <property type="match status" value="4"/>
</dbReference>
<accession>A0A259TV31</accession>
<dbReference type="SMART" id="SM00448">
    <property type="entry name" value="REC"/>
    <property type="match status" value="1"/>
</dbReference>
<evidence type="ECO:0000256" key="18">
    <source>
        <dbReference type="SAM" id="MobiDB-lite"/>
    </source>
</evidence>
<dbReference type="CDD" id="cd00088">
    <property type="entry name" value="HPT"/>
    <property type="match status" value="1"/>
</dbReference>
<dbReference type="PROSITE" id="PS50112">
    <property type="entry name" value="PAS"/>
    <property type="match status" value="2"/>
</dbReference>
<dbReference type="SMART" id="SM00086">
    <property type="entry name" value="PAC"/>
    <property type="match status" value="4"/>
</dbReference>
<feature type="domain" description="PAC" evidence="22">
    <location>
        <begin position="474"/>
        <end position="525"/>
    </location>
</feature>
<evidence type="ECO:0000259" key="20">
    <source>
        <dbReference type="PROSITE" id="PS50110"/>
    </source>
</evidence>
<feature type="domain" description="PAC" evidence="22">
    <location>
        <begin position="601"/>
        <end position="654"/>
    </location>
</feature>
<evidence type="ECO:0000256" key="10">
    <source>
        <dbReference type="ARBA" id="ARBA00022840"/>
    </source>
</evidence>
<dbReference type="SMART" id="SM00387">
    <property type="entry name" value="HATPase_c"/>
    <property type="match status" value="1"/>
</dbReference>
<dbReference type="InterPro" id="IPR036890">
    <property type="entry name" value="HATPase_C_sf"/>
</dbReference>
<evidence type="ECO:0000256" key="2">
    <source>
        <dbReference type="ARBA" id="ARBA00004651"/>
    </source>
</evidence>
<name>A0A259TV31_9BACT</name>
<dbReference type="SUPFAM" id="SSF52172">
    <property type="entry name" value="CheY-like"/>
    <property type="match status" value="1"/>
</dbReference>
<dbReference type="SUPFAM" id="SSF55874">
    <property type="entry name" value="ATPase domain of HSP90 chaperone/DNA topoisomerase II/histidine kinase"/>
    <property type="match status" value="1"/>
</dbReference>
<keyword evidence="5 17" id="KW-0597">Phosphoprotein</keyword>
<dbReference type="CDD" id="cd16922">
    <property type="entry name" value="HATPase_EvgS-ArcB-TorS-like"/>
    <property type="match status" value="1"/>
</dbReference>
<dbReference type="Pfam" id="PF00072">
    <property type="entry name" value="Response_reg"/>
    <property type="match status" value="1"/>
</dbReference>
<dbReference type="InterPro" id="IPR001610">
    <property type="entry name" value="PAC"/>
</dbReference>
<comment type="subunit">
    <text evidence="14">At low DSF concentrations, interacts with RpfF.</text>
</comment>
<dbReference type="InterPro" id="IPR005467">
    <property type="entry name" value="His_kinase_dom"/>
</dbReference>
<dbReference type="FunFam" id="3.30.565.10:FF:000010">
    <property type="entry name" value="Sensor histidine kinase RcsC"/>
    <property type="match status" value="1"/>
</dbReference>
<protein>
    <recommendedName>
        <fullName evidence="15">Sensory/regulatory protein RpfC</fullName>
        <ecNumber evidence="3">2.7.13.3</ecNumber>
    </recommendedName>
</protein>
<dbReference type="Gene3D" id="3.40.50.2300">
    <property type="match status" value="1"/>
</dbReference>
<dbReference type="InterPro" id="IPR001789">
    <property type="entry name" value="Sig_transdc_resp-reg_receiver"/>
</dbReference>
<evidence type="ECO:0000259" key="21">
    <source>
        <dbReference type="PROSITE" id="PS50112"/>
    </source>
</evidence>
<evidence type="ECO:0000256" key="9">
    <source>
        <dbReference type="ARBA" id="ARBA00022777"/>
    </source>
</evidence>
<dbReference type="SMART" id="SM00091">
    <property type="entry name" value="PAS"/>
    <property type="match status" value="4"/>
</dbReference>
<dbReference type="Pfam" id="PF08448">
    <property type="entry name" value="PAS_4"/>
    <property type="match status" value="3"/>
</dbReference>
<dbReference type="Gene3D" id="2.10.70.100">
    <property type="match status" value="1"/>
</dbReference>
<dbReference type="InParanoid" id="A0A259TV31"/>
<feature type="domain" description="PAS" evidence="21">
    <location>
        <begin position="396"/>
        <end position="449"/>
    </location>
</feature>
<keyword evidence="8" id="KW-0547">Nucleotide-binding</keyword>
<dbReference type="CDD" id="cd17546">
    <property type="entry name" value="REC_hyHK_CKI1_RcsC-like"/>
    <property type="match status" value="1"/>
</dbReference>
<dbReference type="Pfam" id="PF01627">
    <property type="entry name" value="Hpt"/>
    <property type="match status" value="1"/>
</dbReference>
<evidence type="ECO:0000256" key="6">
    <source>
        <dbReference type="ARBA" id="ARBA00022679"/>
    </source>
</evidence>
<dbReference type="Proteomes" id="UP000216446">
    <property type="component" value="Unassembled WGS sequence"/>
</dbReference>
<dbReference type="SMART" id="SM00073">
    <property type="entry name" value="HPT"/>
    <property type="match status" value="1"/>
</dbReference>
<dbReference type="InterPro" id="IPR000700">
    <property type="entry name" value="PAS-assoc_C"/>
</dbReference>
<evidence type="ECO:0000256" key="11">
    <source>
        <dbReference type="ARBA" id="ARBA00022989"/>
    </source>
</evidence>
<feature type="domain" description="PAC" evidence="22">
    <location>
        <begin position="729"/>
        <end position="780"/>
    </location>
</feature>
<dbReference type="Gene3D" id="1.20.120.160">
    <property type="entry name" value="HPT domain"/>
    <property type="match status" value="1"/>
</dbReference>
<dbReference type="PROSITE" id="PS50109">
    <property type="entry name" value="HIS_KIN"/>
    <property type="match status" value="1"/>
</dbReference>
<dbReference type="PRINTS" id="PR00344">
    <property type="entry name" value="BCTRLSENSOR"/>
</dbReference>
<dbReference type="InterPro" id="IPR013655">
    <property type="entry name" value="PAS_fold_3"/>
</dbReference>
<evidence type="ECO:0000259" key="22">
    <source>
        <dbReference type="PROSITE" id="PS50113"/>
    </source>
</evidence>
<keyword evidence="7" id="KW-0812">Transmembrane</keyword>
<organism evidence="24 25">
    <name type="scientific">Rubricoccus marinus</name>
    <dbReference type="NCBI Taxonomy" id="716817"/>
    <lineage>
        <taxon>Bacteria</taxon>
        <taxon>Pseudomonadati</taxon>
        <taxon>Rhodothermota</taxon>
        <taxon>Rhodothermia</taxon>
        <taxon>Rhodothermales</taxon>
        <taxon>Rubricoccaceae</taxon>
        <taxon>Rubricoccus</taxon>
    </lineage>
</organism>
<keyword evidence="11" id="KW-1133">Transmembrane helix</keyword>
<evidence type="ECO:0000256" key="13">
    <source>
        <dbReference type="ARBA" id="ARBA00023136"/>
    </source>
</evidence>
<dbReference type="Gene3D" id="3.30.565.10">
    <property type="entry name" value="Histidine kinase-like ATPase, C-terminal domain"/>
    <property type="match status" value="1"/>
</dbReference>
<dbReference type="EMBL" id="MQWB01000001">
    <property type="protein sequence ID" value="OZC01556.1"/>
    <property type="molecule type" value="Genomic_DNA"/>
</dbReference>
<dbReference type="SUPFAM" id="SSF55785">
    <property type="entry name" value="PYP-like sensor domain (PAS domain)"/>
    <property type="match status" value="5"/>
</dbReference>
<dbReference type="InterPro" id="IPR036641">
    <property type="entry name" value="HPT_dom_sf"/>
</dbReference>
<evidence type="ECO:0000313" key="25">
    <source>
        <dbReference type="Proteomes" id="UP000216446"/>
    </source>
</evidence>
<keyword evidence="9" id="KW-0418">Kinase</keyword>
<evidence type="ECO:0000256" key="14">
    <source>
        <dbReference type="ARBA" id="ARBA00064003"/>
    </source>
</evidence>
<keyword evidence="4" id="KW-1003">Cell membrane</keyword>
<evidence type="ECO:0000256" key="3">
    <source>
        <dbReference type="ARBA" id="ARBA00012438"/>
    </source>
</evidence>
<evidence type="ECO:0000313" key="24">
    <source>
        <dbReference type="EMBL" id="OZC01556.1"/>
    </source>
</evidence>
<proteinExistence type="predicted"/>
<dbReference type="InterPro" id="IPR035965">
    <property type="entry name" value="PAS-like_dom_sf"/>
</dbReference>
<evidence type="ECO:0000259" key="23">
    <source>
        <dbReference type="PROSITE" id="PS50894"/>
    </source>
</evidence>
<reference evidence="24 25" key="1">
    <citation type="submission" date="2016-11" db="EMBL/GenBank/DDBJ databases">
        <title>Study of marine rhodopsin-containing bacteria.</title>
        <authorList>
            <person name="Yoshizawa S."/>
            <person name="Kumagai Y."/>
            <person name="Kogure K."/>
        </authorList>
    </citation>
    <scope>NUCLEOTIDE SEQUENCE [LARGE SCALE GENOMIC DNA]</scope>
    <source>
        <strain evidence="24 25">SG-29</strain>
    </source>
</reference>
<dbReference type="OrthoDB" id="9811889at2"/>
<keyword evidence="6" id="KW-0808">Transferase</keyword>
<dbReference type="Pfam" id="PF00512">
    <property type="entry name" value="HisKA"/>
    <property type="match status" value="1"/>
</dbReference>
<dbReference type="InterPro" id="IPR013656">
    <property type="entry name" value="PAS_4"/>
</dbReference>
<feature type="domain" description="Histidine kinase" evidence="19">
    <location>
        <begin position="798"/>
        <end position="1032"/>
    </location>
</feature>
<keyword evidence="13" id="KW-0472">Membrane</keyword>
<feature type="domain" description="PAC" evidence="22">
    <location>
        <begin position="343"/>
        <end position="395"/>
    </location>
</feature>
<dbReference type="CDD" id="cd00082">
    <property type="entry name" value="HisKA"/>
    <property type="match status" value="1"/>
</dbReference>
<dbReference type="InterPro" id="IPR008207">
    <property type="entry name" value="Sig_transdc_His_kin_Hpt_dom"/>
</dbReference>
<dbReference type="InterPro" id="IPR003661">
    <property type="entry name" value="HisK_dim/P_dom"/>
</dbReference>
<dbReference type="InterPro" id="IPR000014">
    <property type="entry name" value="PAS"/>
</dbReference>
<feature type="region of interest" description="Disordered" evidence="18">
    <location>
        <begin position="931"/>
        <end position="953"/>
    </location>
</feature>
<feature type="domain" description="HPt" evidence="23">
    <location>
        <begin position="1200"/>
        <end position="1293"/>
    </location>
</feature>
<dbReference type="CDD" id="cd00130">
    <property type="entry name" value="PAS"/>
    <property type="match status" value="3"/>
</dbReference>
<evidence type="ECO:0000256" key="1">
    <source>
        <dbReference type="ARBA" id="ARBA00000085"/>
    </source>
</evidence>
<evidence type="ECO:0000256" key="4">
    <source>
        <dbReference type="ARBA" id="ARBA00022475"/>
    </source>
</evidence>
<evidence type="ECO:0000256" key="15">
    <source>
        <dbReference type="ARBA" id="ARBA00068150"/>
    </source>
</evidence>
<dbReference type="InterPro" id="IPR011006">
    <property type="entry name" value="CheY-like_superfamily"/>
</dbReference>
<feature type="modified residue" description="Phosphohistidine" evidence="16">
    <location>
        <position position="1239"/>
    </location>
</feature>
<dbReference type="GO" id="GO:0005886">
    <property type="term" value="C:plasma membrane"/>
    <property type="evidence" value="ECO:0007669"/>
    <property type="project" value="UniProtKB-SubCell"/>
</dbReference>
<dbReference type="PANTHER" id="PTHR45339:SF1">
    <property type="entry name" value="HYBRID SIGNAL TRANSDUCTION HISTIDINE KINASE J"/>
    <property type="match status" value="1"/>
</dbReference>
<gene>
    <name evidence="24" type="ORF">BSZ36_00285</name>
</gene>
<dbReference type="RefSeq" id="WP_143536691.1">
    <property type="nucleotide sequence ID" value="NZ_MQWB01000001.1"/>
</dbReference>
<dbReference type="Pfam" id="PF13426">
    <property type="entry name" value="PAS_9"/>
    <property type="match status" value="1"/>
</dbReference>
<sequence>MPLSPRLLYDLALAARGSLAPQAVWDTFSAALAEHLGVDAAAVWLDGDDAPAYRHGDALARPEASGARGPAVGTAVFRLEGVGTLAMRSPELDAESVADLSEVVEAFGRSFGAASAHDTMCRQASRRLDTATEHRLAGERLAALIRTSPAAVLVENAERHVTLANQSFCTLFGIPAPPEALVGMDCAVAAEETAQLFADPQAFLDGVDRLLAARETVTAEPLALADGRILERDYVPILLDGDYEGHLWEYRDVTDRHQTATALDELREFYESILESMPAQLASFAPDGRYLYVTPSAIRDPEVRKAITGLTDEDYALIRGLPPEVPRKRMQTIRDVAASQEPVEFEESFRTREGEMRHFVRFVSPVLDDEGRTAQVLGYGLDITDRKKAENALAASEALKRGLFETALDAVLTIDREGRLVEFNPAAEQTFGFDAEDVIGEVMADLIIPHRFREGHARGMAHYLATGEGPVLGKRIELFAIRADGSEFPIELAINPVQVDEEREVFTATVRDITERKAAEDALRKSEARLRLALDVADLGTWDRTPEGEGDWDARCRSIFGVPEDGPLAFDVLRERIHPDDRDEVDRRLAHAFTPESEGAYEAEYRVVWDSGEIRWVSVRGLVLFDEATQEAVRFVGTAQDVTEQHHAAEALEASERRYKQLVEHSQDVIYRADLSGVFTFANVVATRLTGYDESDLLGMPFWDLVAPEHRAETVAFYARQVADREPNTYLEFPVITASGETLWFGQNVQLIEEDGEVVGIQALARNVTDRRRVMDELVLARETAERAMRAREEFLANMSHEMRTPLNAVIGMGALLRETELNGEQRHFLQALSFSAEQLLALINDLLDVAKIESGQIQFERVPFHLREVVDGVADAVRFRAEEKGLDMQIEVDETVPGHLVGDSVRLSQILLNLLSNAVKFTERGRVELRVSPETSAPEAGGDGRAPEASGERVRLQIEVEDTGVGIPADKVAAVFERFSQARTDTTRRFGGTGLGLAIVKELTERQGGTVEVTSREGRGSCFTVTLEFAIAHDAPEAHFEEEADLGGSRILLVEDNALNQFVARRMLESWGATVDVAENGREGVEAVHAASGEGDPFGLVLMDIQMPEMDGFEATRRIRETFGSDALPILALTASALVEQRDQMDEAGMDGLLLKPFKPEHLRRTVAAFLGRGGAPPEAEAPESLVDLSTLEDNVEGDQEFIRRVVELFVDLVPEIVTTLEVALASDDLPAIATAAHKLKSSAGILGATGLHAALDEIETLAMEGQPARLPTLIEAAIGTAGATIDELHFRFPFDP</sequence>
<evidence type="ECO:0000256" key="17">
    <source>
        <dbReference type="PROSITE-ProRule" id="PRU00169"/>
    </source>
</evidence>
<evidence type="ECO:0000256" key="12">
    <source>
        <dbReference type="ARBA" id="ARBA00023012"/>
    </source>
</evidence>
<comment type="subcellular location">
    <subcellularLocation>
        <location evidence="2">Cell membrane</location>
        <topology evidence="2">Multi-pass membrane protein</topology>
    </subcellularLocation>
</comment>
<comment type="catalytic activity">
    <reaction evidence="1">
        <text>ATP + protein L-histidine = ADP + protein N-phospho-L-histidine.</text>
        <dbReference type="EC" id="2.7.13.3"/>
    </reaction>
</comment>
<keyword evidence="12" id="KW-0902">Two-component regulatory system</keyword>
<dbReference type="Pfam" id="PF02518">
    <property type="entry name" value="HATPase_c"/>
    <property type="match status" value="1"/>
</dbReference>
<dbReference type="FunFam" id="1.10.287.130:FF:000002">
    <property type="entry name" value="Two-component osmosensing histidine kinase"/>
    <property type="match status" value="1"/>
</dbReference>
<dbReference type="SMART" id="SM00388">
    <property type="entry name" value="HisKA"/>
    <property type="match status" value="1"/>
</dbReference>
<evidence type="ECO:0000256" key="8">
    <source>
        <dbReference type="ARBA" id="ARBA00022741"/>
    </source>
</evidence>
<feature type="domain" description="PAS" evidence="21">
    <location>
        <begin position="655"/>
        <end position="726"/>
    </location>
</feature>
<dbReference type="Gene3D" id="1.10.287.130">
    <property type="match status" value="1"/>
</dbReference>
<feature type="modified residue" description="4-aspartylphosphate" evidence="17">
    <location>
        <position position="1105"/>
    </location>
</feature>
<dbReference type="PANTHER" id="PTHR45339">
    <property type="entry name" value="HYBRID SIGNAL TRANSDUCTION HISTIDINE KINASE J"/>
    <property type="match status" value="1"/>
</dbReference>
<evidence type="ECO:0000256" key="16">
    <source>
        <dbReference type="PROSITE-ProRule" id="PRU00110"/>
    </source>
</evidence>
<dbReference type="Gene3D" id="3.30.450.20">
    <property type="entry name" value="PAS domain"/>
    <property type="match status" value="5"/>
</dbReference>
<dbReference type="Pfam" id="PF08447">
    <property type="entry name" value="PAS_3"/>
    <property type="match status" value="1"/>
</dbReference>
<feature type="domain" description="Response regulatory" evidence="20">
    <location>
        <begin position="1051"/>
        <end position="1172"/>
    </location>
</feature>
<keyword evidence="10" id="KW-0067">ATP-binding</keyword>
<dbReference type="SUPFAM" id="SSF47226">
    <property type="entry name" value="Histidine-containing phosphotransfer domain, HPT domain"/>
    <property type="match status" value="1"/>
</dbReference>
<evidence type="ECO:0000259" key="19">
    <source>
        <dbReference type="PROSITE" id="PS50109"/>
    </source>
</evidence>
<dbReference type="PROSITE" id="PS50110">
    <property type="entry name" value="RESPONSE_REGULATORY"/>
    <property type="match status" value="1"/>
</dbReference>
<dbReference type="GO" id="GO:0000155">
    <property type="term" value="F:phosphorelay sensor kinase activity"/>
    <property type="evidence" value="ECO:0007669"/>
    <property type="project" value="InterPro"/>
</dbReference>
<dbReference type="SUPFAM" id="SSF47384">
    <property type="entry name" value="Homodimeric domain of signal transducing histidine kinase"/>
    <property type="match status" value="1"/>
</dbReference>
<dbReference type="GO" id="GO:0005524">
    <property type="term" value="F:ATP binding"/>
    <property type="evidence" value="ECO:0007669"/>
    <property type="project" value="UniProtKB-KW"/>
</dbReference>
<evidence type="ECO:0000256" key="7">
    <source>
        <dbReference type="ARBA" id="ARBA00022692"/>
    </source>
</evidence>
<dbReference type="InterPro" id="IPR003594">
    <property type="entry name" value="HATPase_dom"/>
</dbReference>
<dbReference type="NCBIfam" id="TIGR00229">
    <property type="entry name" value="sensory_box"/>
    <property type="match status" value="4"/>
</dbReference>
<evidence type="ECO:0000256" key="5">
    <source>
        <dbReference type="ARBA" id="ARBA00022553"/>
    </source>
</evidence>